<proteinExistence type="predicted"/>
<comment type="caution">
    <text evidence="1">The sequence shown here is derived from an EMBL/GenBank/DDBJ whole genome shotgun (WGS) entry which is preliminary data.</text>
</comment>
<reference evidence="1 2" key="1">
    <citation type="submission" date="2018-08" db="EMBL/GenBank/DDBJ databases">
        <title>A genome reference for cultivated species of the human gut microbiota.</title>
        <authorList>
            <person name="Zou Y."/>
            <person name="Xue W."/>
            <person name="Luo G."/>
        </authorList>
    </citation>
    <scope>NUCLEOTIDE SEQUENCE [LARGE SCALE GENOMIC DNA]</scope>
    <source>
        <strain evidence="1 2">AM42-11AC</strain>
    </source>
</reference>
<name>A0A3E2V1C9_9FIRM</name>
<evidence type="ECO:0000313" key="1">
    <source>
        <dbReference type="EMBL" id="RGC03606.1"/>
    </source>
</evidence>
<protein>
    <submittedName>
        <fullName evidence="1">Uncharacterized protein</fullName>
    </submittedName>
</protein>
<organism evidence="1 2">
    <name type="scientific">Faecalibacterium prausnitzii</name>
    <dbReference type="NCBI Taxonomy" id="853"/>
    <lineage>
        <taxon>Bacteria</taxon>
        <taxon>Bacillati</taxon>
        <taxon>Bacillota</taxon>
        <taxon>Clostridia</taxon>
        <taxon>Eubacteriales</taxon>
        <taxon>Oscillospiraceae</taxon>
        <taxon>Faecalibacterium</taxon>
    </lineage>
</organism>
<accession>A0A3E2V1C9</accession>
<sequence>MARAAITNRIIRRTDQGAEIVLELWDGEEPDSVYPTDASVLQEARELLETYDVGSWNGFKGSNRAVLDGESFGFYVEFTDGSTISAYGTNSFPPHYREVYSALWDLTAPAQEAYELEHPEESSTL</sequence>
<dbReference type="Proteomes" id="UP000261079">
    <property type="component" value="Unassembled WGS sequence"/>
</dbReference>
<gene>
    <name evidence="1" type="ORF">DW905_13995</name>
</gene>
<dbReference type="AlphaFoldDB" id="A0A3E2V1C9"/>
<evidence type="ECO:0000313" key="2">
    <source>
        <dbReference type="Proteomes" id="UP000261079"/>
    </source>
</evidence>
<dbReference type="EMBL" id="QVEZ01000015">
    <property type="protein sequence ID" value="RGC03606.1"/>
    <property type="molecule type" value="Genomic_DNA"/>
</dbReference>